<feature type="non-terminal residue" evidence="8">
    <location>
        <position position="127"/>
    </location>
</feature>
<dbReference type="PANTHER" id="PTHR16171">
    <property type="entry name" value="DNA REPAIR PROTEIN COMPLEMENTING XP-G CELLS-RELATED"/>
    <property type="match status" value="1"/>
</dbReference>
<evidence type="ECO:0000256" key="3">
    <source>
        <dbReference type="ARBA" id="ARBA00022759"/>
    </source>
</evidence>
<dbReference type="Pfam" id="PF00752">
    <property type="entry name" value="XPG_N"/>
    <property type="match status" value="1"/>
</dbReference>
<accession>A0A4P9WK08</accession>
<dbReference type="PRINTS" id="PR00853">
    <property type="entry name" value="XPGRADSUPER"/>
</dbReference>
<dbReference type="GO" id="GO:0003697">
    <property type="term" value="F:single-stranded DNA binding"/>
    <property type="evidence" value="ECO:0007669"/>
    <property type="project" value="InterPro"/>
</dbReference>
<proteinExistence type="inferred from homology"/>
<feature type="domain" description="XPG N-terminal" evidence="7">
    <location>
        <begin position="1"/>
        <end position="98"/>
    </location>
</feature>
<name>A0A4P9WK08_9FUNG</name>
<keyword evidence="4" id="KW-0227">DNA damage</keyword>
<keyword evidence="9" id="KW-1185">Reference proteome</keyword>
<dbReference type="SMART" id="SM00485">
    <property type="entry name" value="XPGN"/>
    <property type="match status" value="1"/>
</dbReference>
<dbReference type="GO" id="GO:0006289">
    <property type="term" value="P:nucleotide-excision repair"/>
    <property type="evidence" value="ECO:0007669"/>
    <property type="project" value="InterPro"/>
</dbReference>
<evidence type="ECO:0000256" key="4">
    <source>
        <dbReference type="ARBA" id="ARBA00022763"/>
    </source>
</evidence>
<keyword evidence="6" id="KW-0539">Nucleus</keyword>
<dbReference type="PANTHER" id="PTHR16171:SF7">
    <property type="entry name" value="DNA REPAIR PROTEIN RAD2"/>
    <property type="match status" value="1"/>
</dbReference>
<gene>
    <name evidence="8" type="ORF">BDK51DRAFT_4555</name>
</gene>
<evidence type="ECO:0000256" key="5">
    <source>
        <dbReference type="ARBA" id="ARBA00023204"/>
    </source>
</evidence>
<dbReference type="CDD" id="cd09868">
    <property type="entry name" value="PIN_XPG_RAD2"/>
    <property type="match status" value="1"/>
</dbReference>
<evidence type="ECO:0000256" key="1">
    <source>
        <dbReference type="ARBA" id="ARBA00004123"/>
    </source>
</evidence>
<evidence type="ECO:0000313" key="9">
    <source>
        <dbReference type="Proteomes" id="UP000269721"/>
    </source>
</evidence>
<dbReference type="GO" id="GO:0005634">
    <property type="term" value="C:nucleus"/>
    <property type="evidence" value="ECO:0007669"/>
    <property type="project" value="UniProtKB-SubCell"/>
</dbReference>
<dbReference type="PROSITE" id="PS00841">
    <property type="entry name" value="XPG_1"/>
    <property type="match status" value="1"/>
</dbReference>
<protein>
    <submittedName>
        <fullName evidence="8">XPG N-terminal domain-containing protein</fullName>
    </submittedName>
</protein>
<sequence length="127" mass="14296">MGVKGLWSLVEPSARPVRLETLAGKRLAVDASIWLHQFLKAMRDKEGNPLRGAHIQGFFRRICKLLYYGVKPVFVFDGGTPTMKRMTIVGRRKRKEGSKNNLARTAGKLLEAQLKLHAIRQVSAKGR</sequence>
<organism evidence="8 9">
    <name type="scientific">Blyttiomyces helicus</name>
    <dbReference type="NCBI Taxonomy" id="388810"/>
    <lineage>
        <taxon>Eukaryota</taxon>
        <taxon>Fungi</taxon>
        <taxon>Fungi incertae sedis</taxon>
        <taxon>Chytridiomycota</taxon>
        <taxon>Chytridiomycota incertae sedis</taxon>
        <taxon>Chytridiomycetes</taxon>
        <taxon>Chytridiomycetes incertae sedis</taxon>
        <taxon>Blyttiomyces</taxon>
    </lineage>
</organism>
<keyword evidence="3" id="KW-0255">Endonuclease</keyword>
<dbReference type="SUPFAM" id="SSF88723">
    <property type="entry name" value="PIN domain-like"/>
    <property type="match status" value="1"/>
</dbReference>
<dbReference type="Proteomes" id="UP000269721">
    <property type="component" value="Unassembled WGS sequence"/>
</dbReference>
<comment type="similarity">
    <text evidence="2">Belongs to the XPG/RAD2 endonuclease family. XPG subfamily.</text>
</comment>
<dbReference type="PRINTS" id="PR00066">
    <property type="entry name" value="XRODRMPGMNTG"/>
</dbReference>
<dbReference type="OrthoDB" id="31113at2759"/>
<dbReference type="GO" id="GO:0016788">
    <property type="term" value="F:hydrolase activity, acting on ester bonds"/>
    <property type="evidence" value="ECO:0007669"/>
    <property type="project" value="InterPro"/>
</dbReference>
<dbReference type="Gene3D" id="3.40.50.1010">
    <property type="entry name" value="5'-nuclease"/>
    <property type="match status" value="1"/>
</dbReference>
<dbReference type="InterPro" id="IPR019974">
    <property type="entry name" value="XPG_CS"/>
</dbReference>
<dbReference type="GO" id="GO:0004520">
    <property type="term" value="F:DNA endonuclease activity"/>
    <property type="evidence" value="ECO:0007669"/>
    <property type="project" value="TreeGrafter"/>
</dbReference>
<evidence type="ECO:0000259" key="7">
    <source>
        <dbReference type="SMART" id="SM00485"/>
    </source>
</evidence>
<dbReference type="InterPro" id="IPR029060">
    <property type="entry name" value="PIN-like_dom_sf"/>
</dbReference>
<reference evidence="9" key="1">
    <citation type="journal article" date="2018" name="Nat. Microbiol.">
        <title>Leveraging single-cell genomics to expand the fungal tree of life.</title>
        <authorList>
            <person name="Ahrendt S.R."/>
            <person name="Quandt C.A."/>
            <person name="Ciobanu D."/>
            <person name="Clum A."/>
            <person name="Salamov A."/>
            <person name="Andreopoulos B."/>
            <person name="Cheng J.F."/>
            <person name="Woyke T."/>
            <person name="Pelin A."/>
            <person name="Henrissat B."/>
            <person name="Reynolds N.K."/>
            <person name="Benny G.L."/>
            <person name="Smith M.E."/>
            <person name="James T.Y."/>
            <person name="Grigoriev I.V."/>
        </authorList>
    </citation>
    <scope>NUCLEOTIDE SEQUENCE [LARGE SCALE GENOMIC DNA]</scope>
</reference>
<dbReference type="InterPro" id="IPR001044">
    <property type="entry name" value="XPG/Rad2_eukaryotes"/>
</dbReference>
<keyword evidence="3" id="KW-0378">Hydrolase</keyword>
<evidence type="ECO:0000256" key="2">
    <source>
        <dbReference type="ARBA" id="ARBA00005283"/>
    </source>
</evidence>
<dbReference type="EMBL" id="KZ994521">
    <property type="protein sequence ID" value="RKO92722.1"/>
    <property type="molecule type" value="Genomic_DNA"/>
</dbReference>
<evidence type="ECO:0000256" key="6">
    <source>
        <dbReference type="ARBA" id="ARBA00023242"/>
    </source>
</evidence>
<evidence type="ECO:0000313" key="8">
    <source>
        <dbReference type="EMBL" id="RKO92722.1"/>
    </source>
</evidence>
<keyword evidence="5" id="KW-0234">DNA repair</keyword>
<dbReference type="InterPro" id="IPR006084">
    <property type="entry name" value="XPG/Rad2"/>
</dbReference>
<dbReference type="InterPro" id="IPR006085">
    <property type="entry name" value="XPG_DNA_repair_N"/>
</dbReference>
<comment type="subcellular location">
    <subcellularLocation>
        <location evidence="1">Nucleus</location>
    </subcellularLocation>
</comment>
<keyword evidence="3" id="KW-0540">Nuclease</keyword>
<dbReference type="AlphaFoldDB" id="A0A4P9WK08"/>